<feature type="chain" id="PRO_5003094161" description="Secreted protein" evidence="1">
    <location>
        <begin position="42"/>
        <end position="59"/>
    </location>
</feature>
<dbReference type="PATRIC" id="fig|749414.3.peg.1298"/>
<sequence>MRRCLQTDDTAQPTWRRGWTCAVAAALLCCLALSAATGVDAAEDLHLNGHIAQTRTEPR</sequence>
<name>D7CA64_STRBB</name>
<dbReference type="AlphaFoldDB" id="D7CA64"/>
<dbReference type="HOGENOM" id="CLU_2958641_0_0_11"/>
<keyword evidence="1" id="KW-0732">Signal</keyword>
<dbReference type="KEGG" id="sbh:SBI_01271"/>
<protein>
    <recommendedName>
        <fullName evidence="4">Secreted protein</fullName>
    </recommendedName>
</protein>
<evidence type="ECO:0000313" key="3">
    <source>
        <dbReference type="Proteomes" id="UP000000377"/>
    </source>
</evidence>
<accession>D7CA64</accession>
<dbReference type="Proteomes" id="UP000000377">
    <property type="component" value="Chromosome"/>
</dbReference>
<evidence type="ECO:0000256" key="1">
    <source>
        <dbReference type="SAM" id="SignalP"/>
    </source>
</evidence>
<evidence type="ECO:0008006" key="4">
    <source>
        <dbReference type="Google" id="ProtNLM"/>
    </source>
</evidence>
<evidence type="ECO:0000313" key="2">
    <source>
        <dbReference type="EMBL" id="ADI04392.1"/>
    </source>
</evidence>
<keyword evidence="3" id="KW-1185">Reference proteome</keyword>
<proteinExistence type="predicted"/>
<gene>
    <name evidence="2" type="ordered locus">SBI_01271</name>
</gene>
<reference evidence="2 3" key="1">
    <citation type="journal article" date="2010" name="J. Bacteriol.">
        <title>Genome sequence of the milbemycin-producing bacterium Streptomyces bingchenggensis.</title>
        <authorList>
            <person name="Wang X.J."/>
            <person name="Yan Y.J."/>
            <person name="Zhang B."/>
            <person name="An J."/>
            <person name="Wang J.J."/>
            <person name="Tian J."/>
            <person name="Jiang L."/>
            <person name="Chen Y.H."/>
            <person name="Huang S.X."/>
            <person name="Yin M."/>
            <person name="Zhang J."/>
            <person name="Gao A.L."/>
            <person name="Liu C.X."/>
            <person name="Zhu Z.X."/>
            <person name="Xiang W.S."/>
        </authorList>
    </citation>
    <scope>NUCLEOTIDE SEQUENCE [LARGE SCALE GENOMIC DNA]</scope>
    <source>
        <strain evidence="2 3">BCW-1</strain>
    </source>
</reference>
<dbReference type="EMBL" id="CP002047">
    <property type="protein sequence ID" value="ADI04392.1"/>
    <property type="molecule type" value="Genomic_DNA"/>
</dbReference>
<organism evidence="2 3">
    <name type="scientific">Streptomyces bingchenggensis (strain BCW-1)</name>
    <dbReference type="NCBI Taxonomy" id="749414"/>
    <lineage>
        <taxon>Bacteria</taxon>
        <taxon>Bacillati</taxon>
        <taxon>Actinomycetota</taxon>
        <taxon>Actinomycetes</taxon>
        <taxon>Kitasatosporales</taxon>
        <taxon>Streptomycetaceae</taxon>
        <taxon>Streptomyces</taxon>
    </lineage>
</organism>
<feature type="signal peptide" evidence="1">
    <location>
        <begin position="1"/>
        <end position="41"/>
    </location>
</feature>